<evidence type="ECO:0000313" key="3">
    <source>
        <dbReference type="Proteomes" id="UP000026915"/>
    </source>
</evidence>
<dbReference type="Proteomes" id="UP000026915">
    <property type="component" value="Chromosome 9"/>
</dbReference>
<dbReference type="AlphaFoldDB" id="A0A061GR64"/>
<keyword evidence="3" id="KW-1185">Reference proteome</keyword>
<evidence type="ECO:0000313" key="2">
    <source>
        <dbReference type="EMBL" id="EOY32330.1"/>
    </source>
</evidence>
<name>A0A061GR64_THECC</name>
<proteinExistence type="predicted"/>
<feature type="region of interest" description="Disordered" evidence="1">
    <location>
        <begin position="37"/>
        <end position="76"/>
    </location>
</feature>
<sequence>MHCKLEWKRSIMELGNFLELYIKYLITRIQAENLNFNGESQDPIREKDDNTSIEILDDMPPSKNIKESSPLLCLQP</sequence>
<reference evidence="2 3" key="1">
    <citation type="journal article" date="2013" name="Genome Biol.">
        <title>The genome sequence of the most widely cultivated cacao type and its use to identify candidate genes regulating pod color.</title>
        <authorList>
            <person name="Motamayor J.C."/>
            <person name="Mockaitis K."/>
            <person name="Schmutz J."/>
            <person name="Haiminen N."/>
            <person name="Iii D.L."/>
            <person name="Cornejo O."/>
            <person name="Findley S.D."/>
            <person name="Zheng P."/>
            <person name="Utro F."/>
            <person name="Royaert S."/>
            <person name="Saski C."/>
            <person name="Jenkins J."/>
            <person name="Podicheti R."/>
            <person name="Zhao M."/>
            <person name="Scheffler B.E."/>
            <person name="Stack J.C."/>
            <person name="Feltus F.A."/>
            <person name="Mustiga G.M."/>
            <person name="Amores F."/>
            <person name="Phillips W."/>
            <person name="Marelli J.P."/>
            <person name="May G.D."/>
            <person name="Shapiro H."/>
            <person name="Ma J."/>
            <person name="Bustamante C.D."/>
            <person name="Schnell R.J."/>
            <person name="Main D."/>
            <person name="Gilbert D."/>
            <person name="Parida L."/>
            <person name="Kuhn D.N."/>
        </authorList>
    </citation>
    <scope>NUCLEOTIDE SEQUENCE [LARGE SCALE GENOMIC DNA]</scope>
    <source>
        <strain evidence="3">cv. Matina 1-6</strain>
    </source>
</reference>
<dbReference type="EMBL" id="CM001887">
    <property type="protein sequence ID" value="EOY32330.1"/>
    <property type="molecule type" value="Genomic_DNA"/>
</dbReference>
<dbReference type="Gramene" id="EOY32330">
    <property type="protein sequence ID" value="EOY32330"/>
    <property type="gene ID" value="TCM_040136"/>
</dbReference>
<protein>
    <submittedName>
        <fullName evidence="2">Uncharacterized protein</fullName>
    </submittedName>
</protein>
<organism evidence="2 3">
    <name type="scientific">Theobroma cacao</name>
    <name type="common">Cacao</name>
    <name type="synonym">Cocoa</name>
    <dbReference type="NCBI Taxonomy" id="3641"/>
    <lineage>
        <taxon>Eukaryota</taxon>
        <taxon>Viridiplantae</taxon>
        <taxon>Streptophyta</taxon>
        <taxon>Embryophyta</taxon>
        <taxon>Tracheophyta</taxon>
        <taxon>Spermatophyta</taxon>
        <taxon>Magnoliopsida</taxon>
        <taxon>eudicotyledons</taxon>
        <taxon>Gunneridae</taxon>
        <taxon>Pentapetalae</taxon>
        <taxon>rosids</taxon>
        <taxon>malvids</taxon>
        <taxon>Malvales</taxon>
        <taxon>Malvaceae</taxon>
        <taxon>Byttnerioideae</taxon>
        <taxon>Theobroma</taxon>
    </lineage>
</organism>
<dbReference type="HOGENOM" id="CLU_2659533_0_0_1"/>
<accession>A0A061GR64</accession>
<evidence type="ECO:0000256" key="1">
    <source>
        <dbReference type="SAM" id="MobiDB-lite"/>
    </source>
</evidence>
<dbReference type="InParanoid" id="A0A061GR64"/>
<gene>
    <name evidence="2" type="ORF">TCM_040136</name>
</gene>